<name>A0A1R2BGF7_9CILI</name>
<dbReference type="AlphaFoldDB" id="A0A1R2BGF7"/>
<feature type="domain" description="Enoyl-CoA hydratase/isomerase" evidence="1">
    <location>
        <begin position="2"/>
        <end position="58"/>
    </location>
</feature>
<evidence type="ECO:0000313" key="2">
    <source>
        <dbReference type="EMBL" id="OMJ75866.1"/>
    </source>
</evidence>
<organism evidence="2 3">
    <name type="scientific">Stentor coeruleus</name>
    <dbReference type="NCBI Taxonomy" id="5963"/>
    <lineage>
        <taxon>Eukaryota</taxon>
        <taxon>Sar</taxon>
        <taxon>Alveolata</taxon>
        <taxon>Ciliophora</taxon>
        <taxon>Postciliodesmatophora</taxon>
        <taxon>Heterotrichea</taxon>
        <taxon>Heterotrichida</taxon>
        <taxon>Stentoridae</taxon>
        <taxon>Stentor</taxon>
    </lineage>
</organism>
<dbReference type="Proteomes" id="UP000187209">
    <property type="component" value="Unassembled WGS sequence"/>
</dbReference>
<dbReference type="Gene3D" id="3.90.226.10">
    <property type="entry name" value="2-enoyl-CoA Hydratase, Chain A, domain 1"/>
    <property type="match status" value="1"/>
</dbReference>
<keyword evidence="3" id="KW-1185">Reference proteome</keyword>
<sequence length="72" mass="8507">MSLREVLEMEYNIDMSMMVQWRYNFLNGVTTKLDKKKFTDWVPGEIGEVTNEMVNLIFDNPAGLRSDLRFID</sequence>
<proteinExistence type="predicted"/>
<evidence type="ECO:0000313" key="3">
    <source>
        <dbReference type="Proteomes" id="UP000187209"/>
    </source>
</evidence>
<dbReference type="InterPro" id="IPR045004">
    <property type="entry name" value="ECH_dom"/>
</dbReference>
<protein>
    <recommendedName>
        <fullName evidence="1">Enoyl-CoA hydratase/isomerase domain-containing protein</fullName>
    </recommendedName>
</protein>
<reference evidence="2 3" key="1">
    <citation type="submission" date="2016-11" db="EMBL/GenBank/DDBJ databases">
        <title>The macronuclear genome of Stentor coeruleus: a giant cell with tiny introns.</title>
        <authorList>
            <person name="Slabodnick M."/>
            <person name="Ruby J.G."/>
            <person name="Reiff S.B."/>
            <person name="Swart E.C."/>
            <person name="Gosai S."/>
            <person name="Prabakaran S."/>
            <person name="Witkowska E."/>
            <person name="Larue G.E."/>
            <person name="Fisher S."/>
            <person name="Freeman R.M."/>
            <person name="Gunawardena J."/>
            <person name="Chu W."/>
            <person name="Stover N.A."/>
            <person name="Gregory B.D."/>
            <person name="Nowacki M."/>
            <person name="Derisi J."/>
            <person name="Roy S.W."/>
            <person name="Marshall W.F."/>
            <person name="Sood P."/>
        </authorList>
    </citation>
    <scope>NUCLEOTIDE SEQUENCE [LARGE SCALE GENOMIC DNA]</scope>
    <source>
        <strain evidence="2">WM001</strain>
    </source>
</reference>
<accession>A0A1R2BGF7</accession>
<dbReference type="Pfam" id="PF16113">
    <property type="entry name" value="ECH_2"/>
    <property type="match status" value="1"/>
</dbReference>
<comment type="caution">
    <text evidence="2">The sequence shown here is derived from an EMBL/GenBank/DDBJ whole genome shotgun (WGS) entry which is preliminary data.</text>
</comment>
<dbReference type="EMBL" id="MPUH01000664">
    <property type="protein sequence ID" value="OMJ75866.1"/>
    <property type="molecule type" value="Genomic_DNA"/>
</dbReference>
<evidence type="ECO:0000259" key="1">
    <source>
        <dbReference type="Pfam" id="PF16113"/>
    </source>
</evidence>
<gene>
    <name evidence="2" type="ORF">SteCoe_24885</name>
</gene>